<sequence>MIFLGLAILILMVLSWGLFTLAWRCRSNWGWLILWGTLAIGLTLISAAWLYVIIGIALTAD</sequence>
<dbReference type="Proteomes" id="UP000289996">
    <property type="component" value="Unassembled WGS sequence"/>
</dbReference>
<keyword evidence="1" id="KW-1133">Transmembrane helix</keyword>
<organism evidence="2 3">
    <name type="scientific">Lactiplantibacillus mudanjiangensis</name>
    <dbReference type="NCBI Taxonomy" id="1296538"/>
    <lineage>
        <taxon>Bacteria</taxon>
        <taxon>Bacillati</taxon>
        <taxon>Bacillota</taxon>
        <taxon>Bacilli</taxon>
        <taxon>Lactobacillales</taxon>
        <taxon>Lactobacillaceae</taxon>
        <taxon>Lactiplantibacillus</taxon>
    </lineage>
</organism>
<dbReference type="AlphaFoldDB" id="A0A660E6X5"/>
<protein>
    <submittedName>
        <fullName evidence="2">Uncharacterized protein</fullName>
    </submittedName>
</protein>
<keyword evidence="3" id="KW-1185">Reference proteome</keyword>
<proteinExistence type="predicted"/>
<reference evidence="2 3" key="1">
    <citation type="submission" date="2018-11" db="EMBL/GenBank/DDBJ databases">
        <authorList>
            <person name="Wuyts S."/>
        </authorList>
    </citation>
    <scope>NUCLEOTIDE SEQUENCE [LARGE SCALE GENOMIC DNA]</scope>
    <source>
        <strain evidence="2">Lactobacillus mudanjiangensis AMBF249</strain>
    </source>
</reference>
<keyword evidence="1" id="KW-0812">Transmembrane</keyword>
<evidence type="ECO:0000256" key="1">
    <source>
        <dbReference type="SAM" id="Phobius"/>
    </source>
</evidence>
<dbReference type="RefSeq" id="WP_130846827.1">
    <property type="nucleotide sequence ID" value="NZ_UYIE01000024.1"/>
</dbReference>
<evidence type="ECO:0000313" key="3">
    <source>
        <dbReference type="Proteomes" id="UP000289996"/>
    </source>
</evidence>
<dbReference type="EMBL" id="UYIG01000125">
    <property type="protein sequence ID" value="VDG28849.1"/>
    <property type="molecule type" value="Genomic_DNA"/>
</dbReference>
<name>A0A660E6X5_9LACO</name>
<feature type="transmembrane region" description="Helical" evidence="1">
    <location>
        <begin position="32"/>
        <end position="58"/>
    </location>
</feature>
<gene>
    <name evidence="2" type="ORF">MUDAN_MDHGFNIF_03254</name>
</gene>
<accession>A0A660E6X5</accession>
<evidence type="ECO:0000313" key="2">
    <source>
        <dbReference type="EMBL" id="VDG28849.1"/>
    </source>
</evidence>
<keyword evidence="1" id="KW-0472">Membrane</keyword>